<dbReference type="Gene3D" id="1.50.10.140">
    <property type="match status" value="1"/>
</dbReference>
<dbReference type="Proteomes" id="UP000050489">
    <property type="component" value="Unassembled WGS sequence"/>
</dbReference>
<evidence type="ECO:0000313" key="2">
    <source>
        <dbReference type="EMBL" id="AWL66582.1"/>
    </source>
</evidence>
<evidence type="ECO:0000313" key="3">
    <source>
        <dbReference type="EMBL" id="OCO80182.1"/>
    </source>
</evidence>
<evidence type="ECO:0000313" key="5">
    <source>
        <dbReference type="Proteomes" id="UP000245399"/>
    </source>
</evidence>
<reference evidence="4" key="1">
    <citation type="submission" date="2016-04" db="EMBL/GenBank/DDBJ databases">
        <authorList>
            <person name="Osei Sekyere J."/>
            <person name="Sivertsen A."/>
            <person name="Pedersen A.T."/>
            <person name="Sundsfjord A."/>
        </authorList>
    </citation>
    <scope>NUCLEOTIDE SEQUENCE [LARGE SCALE GENOMIC DNA]</scope>
    <source>
        <strain evidence="4">945174350</strain>
    </source>
</reference>
<reference evidence="2 5" key="3">
    <citation type="submission" date="2018-05" db="EMBL/GenBank/DDBJ databases">
        <title>Klebsiella quasipneumonaiae provides a window into carbapenemase gene transfer, plasmid rearrangements and nosocomial acquisition from the hospital environment.</title>
        <authorList>
            <person name="Mathers A.J."/>
            <person name="Vegesana K."/>
            <person name="Stoesser N."/>
            <person name="Crook D."/>
            <person name="Vaughan A."/>
            <person name="Barry K."/>
            <person name="Parikh H."/>
            <person name="Sebra R."/>
            <person name="Kotay S."/>
            <person name="Walker A.S."/>
            <person name="Sheppard A.E."/>
        </authorList>
    </citation>
    <scope>NUCLEOTIDE SEQUENCE [LARGE SCALE GENOMIC DNA]</scope>
    <source>
        <strain evidence="2 5">CAV1761</strain>
    </source>
</reference>
<evidence type="ECO:0000313" key="4">
    <source>
        <dbReference type="Proteomes" id="UP000050489"/>
    </source>
</evidence>
<dbReference type="RefSeq" id="WP_047730702.1">
    <property type="nucleotide sequence ID" value="NZ_CADDTT010000060.1"/>
</dbReference>
<dbReference type="EMBL" id="LJEX02000140">
    <property type="protein sequence ID" value="OCO80182.1"/>
    <property type="molecule type" value="Genomic_DNA"/>
</dbReference>
<reference evidence="3" key="2">
    <citation type="journal article" date="2017" name="PLoS ONE">
        <title>Genomic and phenotypic characterisation of fluoroquinolone resistance mechanisms in Enterobacteriaceae in Durban, South Africa.</title>
        <authorList>
            <person name="Osei Sekyere J."/>
            <person name="Amoako D.G."/>
        </authorList>
    </citation>
    <scope>NUCLEOTIDE SEQUENCE</scope>
    <source>
        <strain evidence="3">945174350</strain>
    </source>
</reference>
<dbReference type="InterPro" id="IPR021478">
    <property type="entry name" value="DUF3131"/>
</dbReference>
<accession>A0A2V4H6N0</accession>
<protein>
    <submittedName>
        <fullName evidence="2">DUF3131 domain-containing protein</fullName>
    </submittedName>
</protein>
<dbReference type="Proteomes" id="UP000245399">
    <property type="component" value="Chromosome"/>
</dbReference>
<dbReference type="EMBL" id="CP029449">
    <property type="protein sequence ID" value="AWL66582.1"/>
    <property type="molecule type" value="Genomic_DNA"/>
</dbReference>
<dbReference type="Pfam" id="PF11329">
    <property type="entry name" value="DUF3131"/>
    <property type="match status" value="1"/>
</dbReference>
<feature type="domain" description="DUF3131" evidence="1">
    <location>
        <begin position="52"/>
        <end position="418"/>
    </location>
</feature>
<proteinExistence type="predicted"/>
<name>A0A2V4H6N0_SERMA</name>
<gene>
    <name evidence="3" type="ORF">AN695_0225390</name>
    <name evidence="2" type="ORF">DKC05_02300</name>
</gene>
<dbReference type="AlphaFoldDB" id="A0A2V4H6N0"/>
<organism evidence="3 4">
    <name type="scientific">Serratia marcescens</name>
    <dbReference type="NCBI Taxonomy" id="615"/>
    <lineage>
        <taxon>Bacteria</taxon>
        <taxon>Pseudomonadati</taxon>
        <taxon>Pseudomonadota</taxon>
        <taxon>Gammaproteobacteria</taxon>
        <taxon>Enterobacterales</taxon>
        <taxon>Yersiniaceae</taxon>
        <taxon>Serratia</taxon>
    </lineage>
</organism>
<sequence>MLKTLTLIVSVVIALGLVVLLGVMARPDGAGSVWEHWQQQPRRGALTEEQRQWADVAWRYVQNNTQPGSGLVNGKDRYPIVSLWNIGDSLIALSAARRLDLIPQREFDARLSALLTTLDRLPVTRIGAPGALYDAVSGAFSQNGGTAGEAQGMARLLVGMRFTAQSFPEYRTFLERIALRWNFCNLLTQDGQPLDGREQNGAWRSAAASDVGYADYNGAAFRLWGFQRTSTRTAPFKTAVVYGEPLAVTARDPRLTGAPAGIESTPYLLTGLEMGWPAPHPGEAADVSMAQRAQRLYQAQETRWRREKILTARAQYSRSTAPWEVYDSLFANGYAWNTLADDGRYAPELALLSTRAIFGLWALWDTRYTDALMQLGRLHQDEKRGWFEGRYEANGGYNATFTLTTNTVVLEALLFKQNRGPLLQAPLNDGYLGVRMKDVFNWPGHCLPQERLPLSSAKGG</sequence>
<evidence type="ECO:0000259" key="1">
    <source>
        <dbReference type="Pfam" id="PF11329"/>
    </source>
</evidence>